<evidence type="ECO:0000256" key="3">
    <source>
        <dbReference type="ARBA" id="ARBA00008135"/>
    </source>
</evidence>
<dbReference type="PRINTS" id="PR01873">
    <property type="entry name" value="CYTCOXIDASE4"/>
</dbReference>
<evidence type="ECO:0000256" key="9">
    <source>
        <dbReference type="ARBA" id="ARBA00023136"/>
    </source>
</evidence>
<proteinExistence type="inferred from homology"/>
<dbReference type="CDD" id="cd00922">
    <property type="entry name" value="Cyt_c_Oxidase_IV"/>
    <property type="match status" value="1"/>
</dbReference>
<dbReference type="PANTHER" id="PTHR10707">
    <property type="entry name" value="CYTOCHROME C OXIDASE SUBUNIT IV"/>
    <property type="match status" value="1"/>
</dbReference>
<name>A0A9W7TB73_TRIRA</name>
<gene>
    <name evidence="12" type="ORF">IRJ41_014639</name>
</gene>
<keyword evidence="9 10" id="KW-0472">Membrane</keyword>
<dbReference type="Proteomes" id="UP001059041">
    <property type="component" value="Linkage Group LG21"/>
</dbReference>
<keyword evidence="6 10" id="KW-0999">Mitochondrion inner membrane</keyword>
<dbReference type="GO" id="GO:0045277">
    <property type="term" value="C:respiratory chain complex IV"/>
    <property type="evidence" value="ECO:0007669"/>
    <property type="project" value="InterPro"/>
</dbReference>
<accession>A0A9W7TB73</accession>
<dbReference type="InterPro" id="IPR004203">
    <property type="entry name" value="Cyt_c_oxidase_su4_fam"/>
</dbReference>
<comment type="similarity">
    <text evidence="3 10">Belongs to the cytochrome c oxidase IV family.</text>
</comment>
<evidence type="ECO:0000256" key="4">
    <source>
        <dbReference type="ARBA" id="ARBA00011485"/>
    </source>
</evidence>
<evidence type="ECO:0000256" key="8">
    <source>
        <dbReference type="ARBA" id="ARBA00023128"/>
    </source>
</evidence>
<dbReference type="Gene3D" id="1.10.442.10">
    <property type="entry name" value="Cytochrome c oxidase subunit IV"/>
    <property type="match status" value="1"/>
</dbReference>
<evidence type="ECO:0000256" key="1">
    <source>
        <dbReference type="ARBA" id="ARBA00004434"/>
    </source>
</evidence>
<dbReference type="PANTHER" id="PTHR10707:SF15">
    <property type="entry name" value="CYTOCHROME C OXIDASE SUBUNIT 4"/>
    <property type="match status" value="1"/>
</dbReference>
<dbReference type="EMBL" id="JAFHDT010000021">
    <property type="protein sequence ID" value="KAI7794015.1"/>
    <property type="molecule type" value="Genomic_DNA"/>
</dbReference>
<evidence type="ECO:0000313" key="13">
    <source>
        <dbReference type="Proteomes" id="UP001059041"/>
    </source>
</evidence>
<comment type="subcellular location">
    <subcellularLocation>
        <location evidence="1 10">Mitochondrion inner membrane</location>
        <topology evidence="1 10">Single-pass membrane protein</topology>
    </subcellularLocation>
</comment>
<evidence type="ECO:0000256" key="7">
    <source>
        <dbReference type="ARBA" id="ARBA00022989"/>
    </source>
</evidence>
<dbReference type="Pfam" id="PF02936">
    <property type="entry name" value="COX4"/>
    <property type="match status" value="1"/>
</dbReference>
<dbReference type="InterPro" id="IPR013288">
    <property type="entry name" value="Cyt_c_oxidase_su4"/>
</dbReference>
<dbReference type="FunFam" id="1.10.442.10:FF:000001">
    <property type="entry name" value="Cytochrome c oxidase subunit 4 isoform 1"/>
    <property type="match status" value="1"/>
</dbReference>
<evidence type="ECO:0000313" key="12">
    <source>
        <dbReference type="EMBL" id="KAI7794015.1"/>
    </source>
</evidence>
<comment type="subunit">
    <text evidence="4">Component of the cytochrome c oxidase (complex IV, CIV), a multisubunit enzyme composed of 14 subunits. The complex is composed of a catalytic core of 3 subunits MT-CO1, MT-CO2 and MT-CO3, encoded in the mitochondrial DNA, and 11 supernumerary subunits COX4I, COX5A, COX5B, COX6A, COX6B, COX6C, COX7A, COX7B, COX7C, COX8 and NDUFA4, which are encoded in the nuclear genome. The complex exists as a monomer or a dimer and forms supercomplexes (SCs) in the inner mitochondrial membrane with NADH-ubiquinone oxidoreductase (complex I, CI) and ubiquinol-cytochrome c oxidoreductase (cytochrome b-c1 complex, complex III, CIII), resulting in different assemblies (supercomplex SCI(1)III(2)IV(1) and megacomplex MCI(2)III(2)IV(2)).</text>
</comment>
<dbReference type="GO" id="GO:0005743">
    <property type="term" value="C:mitochondrial inner membrane"/>
    <property type="evidence" value="ECO:0007669"/>
    <property type="project" value="UniProtKB-SubCell"/>
</dbReference>
<comment type="pathway">
    <text evidence="2 10">Energy metabolism; oxidative phosphorylation.</text>
</comment>
<evidence type="ECO:0000256" key="2">
    <source>
        <dbReference type="ARBA" id="ARBA00004673"/>
    </source>
</evidence>
<feature type="region of interest" description="Disordered" evidence="11">
    <location>
        <begin position="53"/>
        <end position="77"/>
    </location>
</feature>
<evidence type="ECO:0000256" key="11">
    <source>
        <dbReference type="SAM" id="MobiDB-lite"/>
    </source>
</evidence>
<comment type="caution">
    <text evidence="12">The sequence shown here is derived from an EMBL/GenBank/DDBJ whole genome shotgun (WGS) entry which is preliminary data.</text>
</comment>
<keyword evidence="7 10" id="KW-1133">Transmembrane helix</keyword>
<evidence type="ECO:0000256" key="5">
    <source>
        <dbReference type="ARBA" id="ARBA00022692"/>
    </source>
</evidence>
<evidence type="ECO:0000256" key="6">
    <source>
        <dbReference type="ARBA" id="ARBA00022792"/>
    </source>
</evidence>
<dbReference type="InterPro" id="IPR036639">
    <property type="entry name" value="Cyt_c_oxidase_su4_sf"/>
</dbReference>
<protein>
    <recommendedName>
        <fullName evidence="10">Cytochrome c oxidase subunit 4</fullName>
    </recommendedName>
</protein>
<sequence>MLRLTAGRVGGLLSRRTVAAFSFGSARMASRGHDVTEQADMSLPMYCDRLDTPLPDRPYRETLSPADKSLKQKEKGPWNNLSKEEKLALYRMTFNMTYAEMKRPSSEWKTVLGGIFFFIGFTGLIVLWQRFYVYPPHPRTLDDEWQSMQVKRMLDMRVNPVEGFSAQWDYEKGQWK</sequence>
<feature type="transmembrane region" description="Helical" evidence="10">
    <location>
        <begin position="111"/>
        <end position="131"/>
    </location>
</feature>
<keyword evidence="5 10" id="KW-0812">Transmembrane</keyword>
<evidence type="ECO:0000256" key="10">
    <source>
        <dbReference type="RuleBase" id="RU367145"/>
    </source>
</evidence>
<dbReference type="OrthoDB" id="186013at2759"/>
<dbReference type="AlphaFoldDB" id="A0A9W7TB73"/>
<comment type="function">
    <text evidence="10">Component of the cytochrome c oxidase, the last enzyme in the mitochondrial electron transport chain which drives oxidative phosphorylation.</text>
</comment>
<feature type="compositionally biased region" description="Basic and acidic residues" evidence="11">
    <location>
        <begin position="68"/>
        <end position="77"/>
    </location>
</feature>
<dbReference type="GO" id="GO:0006123">
    <property type="term" value="P:mitochondrial electron transport, cytochrome c to oxygen"/>
    <property type="evidence" value="ECO:0007669"/>
    <property type="project" value="InterPro"/>
</dbReference>
<keyword evidence="8 10" id="KW-0496">Mitochondrion</keyword>
<keyword evidence="13" id="KW-1185">Reference proteome</keyword>
<dbReference type="SUPFAM" id="SSF81406">
    <property type="entry name" value="Mitochondrial cytochrome c oxidase subunit IV"/>
    <property type="match status" value="1"/>
</dbReference>
<reference evidence="12" key="1">
    <citation type="submission" date="2021-02" db="EMBL/GenBank/DDBJ databases">
        <title>Comparative genomics reveals that relaxation of natural selection precedes convergent phenotypic evolution of cavefish.</title>
        <authorList>
            <person name="Peng Z."/>
        </authorList>
    </citation>
    <scope>NUCLEOTIDE SEQUENCE</scope>
    <source>
        <tissue evidence="12">Muscle</tissue>
    </source>
</reference>
<organism evidence="12 13">
    <name type="scientific">Triplophysa rosa</name>
    <name type="common">Cave loach</name>
    <dbReference type="NCBI Taxonomy" id="992332"/>
    <lineage>
        <taxon>Eukaryota</taxon>
        <taxon>Metazoa</taxon>
        <taxon>Chordata</taxon>
        <taxon>Craniata</taxon>
        <taxon>Vertebrata</taxon>
        <taxon>Euteleostomi</taxon>
        <taxon>Actinopterygii</taxon>
        <taxon>Neopterygii</taxon>
        <taxon>Teleostei</taxon>
        <taxon>Ostariophysi</taxon>
        <taxon>Cypriniformes</taxon>
        <taxon>Nemacheilidae</taxon>
        <taxon>Triplophysa</taxon>
    </lineage>
</organism>